<protein>
    <recommendedName>
        <fullName evidence="1">F-box/LRR-repeat protein 18 LRR domain-containing protein</fullName>
    </recommendedName>
</protein>
<comment type="caution">
    <text evidence="2">The sequence shown here is derived from an EMBL/GenBank/DDBJ whole genome shotgun (WGS) entry which is preliminary data.</text>
</comment>
<reference evidence="2" key="1">
    <citation type="journal article" date="2023" name="IScience">
        <title>Live-bearing cockroach genome reveals convergent evolutionary mechanisms linked to viviparity in insects and beyond.</title>
        <authorList>
            <person name="Fouks B."/>
            <person name="Harrison M.C."/>
            <person name="Mikhailova A.A."/>
            <person name="Marchal E."/>
            <person name="English S."/>
            <person name="Carruthers M."/>
            <person name="Jennings E.C."/>
            <person name="Chiamaka E.L."/>
            <person name="Frigard R.A."/>
            <person name="Pippel M."/>
            <person name="Attardo G.M."/>
            <person name="Benoit J.B."/>
            <person name="Bornberg-Bauer E."/>
            <person name="Tobe S.S."/>
        </authorList>
    </citation>
    <scope>NUCLEOTIDE SEQUENCE</scope>
    <source>
        <strain evidence="2">Stay&amp;Tobe</strain>
    </source>
</reference>
<dbReference type="AlphaFoldDB" id="A0AAD8A4I9"/>
<proteinExistence type="predicted"/>
<dbReference type="InterPro" id="IPR045627">
    <property type="entry name" value="FBXL18_LRR"/>
</dbReference>
<dbReference type="Pfam" id="PF19729">
    <property type="entry name" value="LRR_FBXL18"/>
    <property type="match status" value="1"/>
</dbReference>
<gene>
    <name evidence="2" type="ORF">L9F63_002158</name>
</gene>
<dbReference type="InterPro" id="IPR032675">
    <property type="entry name" value="LRR_dom_sf"/>
</dbReference>
<name>A0AAD8A4I9_DIPPU</name>
<sequence length="494" mass="56660">IKRLSLTWQTISRRYFCDIKTRLKALEFLSIYVKHNDAILLDVQRISLWLHYCSSLKELRIMAPRQISNTLSNNDIGLHSFDFPQLHTLVLSTPGTSLVGSFLGMLYYKLMIAVMNLKNWQHIWITGFGNALITPVLSGLSEAKTLMLRIPHRVYLRETLSNVEHFAVELSLQERDPPNLELLELPSLKKLFLCTCLPMEWDVLCNLCCNVEELNIATCITNINQIHFQDKLVKLALCTCILRGKPYEPSSKAEQINKVIRIIVESFPNIREFELTTCKVCFGKPNDIVLDSLLGVFGKWKDLRRLKFEDLECIRSGNSLAHIFTTCSNLESISLKNLGLHGSCTYLCELCIGLRSCKNLKDFRLEQANILAVDCIITALKNCTKLERICIISSNHTVPPTNKNFKDMIRKLNKLVFLYLDLPTTKVQRKDFKKILKAEFGSSCPEFYSTIVNYGTKNCDSVNRLPAIHYFEMLEDVSRISRRPGNGRKFLYTS</sequence>
<organism evidence="2 3">
    <name type="scientific">Diploptera punctata</name>
    <name type="common">Pacific beetle cockroach</name>
    <dbReference type="NCBI Taxonomy" id="6984"/>
    <lineage>
        <taxon>Eukaryota</taxon>
        <taxon>Metazoa</taxon>
        <taxon>Ecdysozoa</taxon>
        <taxon>Arthropoda</taxon>
        <taxon>Hexapoda</taxon>
        <taxon>Insecta</taxon>
        <taxon>Pterygota</taxon>
        <taxon>Neoptera</taxon>
        <taxon>Polyneoptera</taxon>
        <taxon>Dictyoptera</taxon>
        <taxon>Blattodea</taxon>
        <taxon>Blaberoidea</taxon>
        <taxon>Blaberidae</taxon>
        <taxon>Diplopterinae</taxon>
        <taxon>Diploptera</taxon>
    </lineage>
</organism>
<dbReference type="Gene3D" id="3.80.10.10">
    <property type="entry name" value="Ribonuclease Inhibitor"/>
    <property type="match status" value="1"/>
</dbReference>
<accession>A0AAD8A4I9</accession>
<evidence type="ECO:0000313" key="3">
    <source>
        <dbReference type="Proteomes" id="UP001233999"/>
    </source>
</evidence>
<evidence type="ECO:0000259" key="1">
    <source>
        <dbReference type="Pfam" id="PF19729"/>
    </source>
</evidence>
<dbReference type="SUPFAM" id="SSF52047">
    <property type="entry name" value="RNI-like"/>
    <property type="match status" value="2"/>
</dbReference>
<dbReference type="EMBL" id="JASPKZ010003875">
    <property type="protein sequence ID" value="KAJ9591308.1"/>
    <property type="molecule type" value="Genomic_DNA"/>
</dbReference>
<reference evidence="2" key="2">
    <citation type="submission" date="2023-05" db="EMBL/GenBank/DDBJ databases">
        <authorList>
            <person name="Fouks B."/>
        </authorList>
    </citation>
    <scope>NUCLEOTIDE SEQUENCE</scope>
    <source>
        <strain evidence="2">Stay&amp;Tobe</strain>
        <tissue evidence="2">Testes</tissue>
    </source>
</reference>
<feature type="domain" description="F-box/LRR-repeat protein 18 LRR" evidence="1">
    <location>
        <begin position="289"/>
        <end position="440"/>
    </location>
</feature>
<dbReference type="GO" id="GO:0031146">
    <property type="term" value="P:SCF-dependent proteasomal ubiquitin-dependent protein catabolic process"/>
    <property type="evidence" value="ECO:0007669"/>
    <property type="project" value="InterPro"/>
</dbReference>
<evidence type="ECO:0000313" key="2">
    <source>
        <dbReference type="EMBL" id="KAJ9591308.1"/>
    </source>
</evidence>
<feature type="non-terminal residue" evidence="2">
    <location>
        <position position="494"/>
    </location>
</feature>
<dbReference type="Proteomes" id="UP001233999">
    <property type="component" value="Unassembled WGS sequence"/>
</dbReference>
<keyword evidence="3" id="KW-1185">Reference proteome</keyword>